<keyword evidence="1" id="KW-1133">Transmembrane helix</keyword>
<comment type="caution">
    <text evidence="2">The sequence shown here is derived from an EMBL/GenBank/DDBJ whole genome shotgun (WGS) entry which is preliminary data.</text>
</comment>
<name>A0ABV6K2D7_9LACO</name>
<protein>
    <submittedName>
        <fullName evidence="2">DUF3290 domain-containing protein</fullName>
    </submittedName>
</protein>
<proteinExistence type="predicted"/>
<evidence type="ECO:0000313" key="2">
    <source>
        <dbReference type="EMBL" id="MFC0423632.1"/>
    </source>
</evidence>
<feature type="transmembrane region" description="Helical" evidence="1">
    <location>
        <begin position="18"/>
        <end position="38"/>
    </location>
</feature>
<accession>A0ABV6K2D7</accession>
<dbReference type="Proteomes" id="UP001589855">
    <property type="component" value="Unassembled WGS sequence"/>
</dbReference>
<gene>
    <name evidence="2" type="ORF">ACFFGS_05795</name>
</gene>
<sequence>MTFYTYNYLTNRNETWQYARLIIILILLAIFTGLFVYYLRHRWNVKYKDLSVITGVVILLFLGFQINGMMSLKASNVQANAITTTIKEVGKRLDVKPTTISVNGTTTSNNLLFKTSKGYYRTTYNSDGSAFVLEKVTLTNPKIKIVKGQ</sequence>
<dbReference type="Pfam" id="PF11694">
    <property type="entry name" value="DUF3290"/>
    <property type="match status" value="1"/>
</dbReference>
<dbReference type="InterPro" id="IPR021707">
    <property type="entry name" value="DUF3290"/>
</dbReference>
<keyword evidence="3" id="KW-1185">Reference proteome</keyword>
<feature type="transmembrane region" description="Helical" evidence="1">
    <location>
        <begin position="50"/>
        <end position="70"/>
    </location>
</feature>
<dbReference type="RefSeq" id="WP_137645873.1">
    <property type="nucleotide sequence ID" value="NZ_BAABRM010000028.1"/>
</dbReference>
<evidence type="ECO:0000313" key="3">
    <source>
        <dbReference type="Proteomes" id="UP001589855"/>
    </source>
</evidence>
<keyword evidence="1" id="KW-0812">Transmembrane</keyword>
<evidence type="ECO:0000256" key="1">
    <source>
        <dbReference type="SAM" id="Phobius"/>
    </source>
</evidence>
<organism evidence="2 3">
    <name type="scientific">Lactiplantibacillus plajomi</name>
    <dbReference type="NCBI Taxonomy" id="1457217"/>
    <lineage>
        <taxon>Bacteria</taxon>
        <taxon>Bacillati</taxon>
        <taxon>Bacillota</taxon>
        <taxon>Bacilli</taxon>
        <taxon>Lactobacillales</taxon>
        <taxon>Lactobacillaceae</taxon>
        <taxon>Lactiplantibacillus</taxon>
    </lineage>
</organism>
<keyword evidence="1" id="KW-0472">Membrane</keyword>
<dbReference type="EMBL" id="JBHLUK010000056">
    <property type="protein sequence ID" value="MFC0423632.1"/>
    <property type="molecule type" value="Genomic_DNA"/>
</dbReference>
<reference evidence="2 3" key="1">
    <citation type="submission" date="2024-09" db="EMBL/GenBank/DDBJ databases">
        <authorList>
            <person name="Sun Q."/>
            <person name="Mori K."/>
        </authorList>
    </citation>
    <scope>NUCLEOTIDE SEQUENCE [LARGE SCALE GENOMIC DNA]</scope>
    <source>
        <strain evidence="2 3">TBRC 4575</strain>
    </source>
</reference>